<organism evidence="6 7">
    <name type="scientific">Haemaphysalis longicornis</name>
    <name type="common">Bush tick</name>
    <dbReference type="NCBI Taxonomy" id="44386"/>
    <lineage>
        <taxon>Eukaryota</taxon>
        <taxon>Metazoa</taxon>
        <taxon>Ecdysozoa</taxon>
        <taxon>Arthropoda</taxon>
        <taxon>Chelicerata</taxon>
        <taxon>Arachnida</taxon>
        <taxon>Acari</taxon>
        <taxon>Parasitiformes</taxon>
        <taxon>Ixodida</taxon>
        <taxon>Ixodoidea</taxon>
        <taxon>Ixodidae</taxon>
        <taxon>Haemaphysalinae</taxon>
        <taxon>Haemaphysalis</taxon>
    </lineage>
</organism>
<sequence>MGDTVNLREPFVGRTAMSLGFDWFFVLFCAGRCPRRLQQPACHRTLLAKVIGSRNHVCRSLLYSQLPPLQPPSGSEPQASPCHEWDYDLPPGVQTMASRWNLVCERAWQVTLVQVHHIVGGLVMLPFAGQLSDKVGRRSIINCCALLAMCAGVAVVYADSLVFFAVFRMFVGASTSALRVNTLVLLFEASAPPYRDRYCSLVQLGLLLGSTLVTALEAGGVLDIAVIAIVGIMPTSLLAFSFYWTEESPMWLLATWNLDTAKTVLLRVSQINGVTASVDAPAVEREYRLKRVEEQRALHRTSVLDMLTSQILRERVGRMMCVWFCLFFSMHFLWQQTPRHTDVWLVLAAVVPRVTALPAAHGLLERFSRKAALGVCVALSCCLMFALALVTLLASPRNKLLVTLSYELALASLGIAYSAVITHSLELFPTMLRTMAVCSVLSCGRLGAALSTVMAVSAPRFHRGLPPFLVVLSLVIAQAALANLPETKYSKLPHTEYDLEANAIKDAVIDIMQCSESVMRRSDVTITEAK</sequence>
<accession>A0A9J6H5J7</accession>
<feature type="transmembrane region" description="Helical" evidence="5">
    <location>
        <begin position="224"/>
        <end position="244"/>
    </location>
</feature>
<dbReference type="Gene3D" id="1.20.1250.20">
    <property type="entry name" value="MFS general substrate transporter like domains"/>
    <property type="match status" value="1"/>
</dbReference>
<dbReference type="AlphaFoldDB" id="A0A9J6H5J7"/>
<evidence type="ECO:0000256" key="4">
    <source>
        <dbReference type="ARBA" id="ARBA00023136"/>
    </source>
</evidence>
<feature type="transmembrane region" description="Helical" evidence="5">
    <location>
        <begin position="12"/>
        <end position="30"/>
    </location>
</feature>
<feature type="transmembrane region" description="Helical" evidence="5">
    <location>
        <begin position="140"/>
        <end position="158"/>
    </location>
</feature>
<feature type="transmembrane region" description="Helical" evidence="5">
    <location>
        <begin position="316"/>
        <end position="337"/>
    </location>
</feature>
<dbReference type="EMBL" id="JABSTR010000011">
    <property type="protein sequence ID" value="KAH9381948.1"/>
    <property type="molecule type" value="Genomic_DNA"/>
</dbReference>
<evidence type="ECO:0000256" key="2">
    <source>
        <dbReference type="ARBA" id="ARBA00022692"/>
    </source>
</evidence>
<evidence type="ECO:0000313" key="7">
    <source>
        <dbReference type="Proteomes" id="UP000821853"/>
    </source>
</evidence>
<dbReference type="VEuPathDB" id="VectorBase:HLOH_063367"/>
<evidence type="ECO:0000256" key="1">
    <source>
        <dbReference type="ARBA" id="ARBA00004141"/>
    </source>
</evidence>
<keyword evidence="3 5" id="KW-1133">Transmembrane helix</keyword>
<evidence type="ECO:0000256" key="3">
    <source>
        <dbReference type="ARBA" id="ARBA00022989"/>
    </source>
</evidence>
<proteinExistence type="predicted"/>
<keyword evidence="2 5" id="KW-0812">Transmembrane</keyword>
<feature type="transmembrane region" description="Helical" evidence="5">
    <location>
        <begin position="400"/>
        <end position="422"/>
    </location>
</feature>
<evidence type="ECO:0000313" key="6">
    <source>
        <dbReference type="EMBL" id="KAH9381948.1"/>
    </source>
</evidence>
<evidence type="ECO:0000256" key="5">
    <source>
        <dbReference type="SAM" id="Phobius"/>
    </source>
</evidence>
<dbReference type="PANTHER" id="PTHR24064">
    <property type="entry name" value="SOLUTE CARRIER FAMILY 22 MEMBER"/>
    <property type="match status" value="1"/>
</dbReference>
<reference evidence="6 7" key="1">
    <citation type="journal article" date="2020" name="Cell">
        <title>Large-Scale Comparative Analyses of Tick Genomes Elucidate Their Genetic Diversity and Vector Capacities.</title>
        <authorList>
            <consortium name="Tick Genome and Microbiome Consortium (TIGMIC)"/>
            <person name="Jia N."/>
            <person name="Wang J."/>
            <person name="Shi W."/>
            <person name="Du L."/>
            <person name="Sun Y."/>
            <person name="Zhan W."/>
            <person name="Jiang J.F."/>
            <person name="Wang Q."/>
            <person name="Zhang B."/>
            <person name="Ji P."/>
            <person name="Bell-Sakyi L."/>
            <person name="Cui X.M."/>
            <person name="Yuan T.T."/>
            <person name="Jiang B.G."/>
            <person name="Yang W.F."/>
            <person name="Lam T.T."/>
            <person name="Chang Q.C."/>
            <person name="Ding S.J."/>
            <person name="Wang X.J."/>
            <person name="Zhu J.G."/>
            <person name="Ruan X.D."/>
            <person name="Zhao L."/>
            <person name="Wei J.T."/>
            <person name="Ye R.Z."/>
            <person name="Que T.C."/>
            <person name="Du C.H."/>
            <person name="Zhou Y.H."/>
            <person name="Cheng J.X."/>
            <person name="Dai P.F."/>
            <person name="Guo W.B."/>
            <person name="Han X.H."/>
            <person name="Huang E.J."/>
            <person name="Li L.F."/>
            <person name="Wei W."/>
            <person name="Gao Y.C."/>
            <person name="Liu J.Z."/>
            <person name="Shao H.Z."/>
            <person name="Wang X."/>
            <person name="Wang C.C."/>
            <person name="Yang T.C."/>
            <person name="Huo Q.B."/>
            <person name="Li W."/>
            <person name="Chen H.Y."/>
            <person name="Chen S.E."/>
            <person name="Zhou L.G."/>
            <person name="Ni X.B."/>
            <person name="Tian J.H."/>
            <person name="Sheng Y."/>
            <person name="Liu T."/>
            <person name="Pan Y.S."/>
            <person name="Xia L.Y."/>
            <person name="Li J."/>
            <person name="Zhao F."/>
            <person name="Cao W.C."/>
        </authorList>
    </citation>
    <scope>NUCLEOTIDE SEQUENCE [LARGE SCALE GENOMIC DNA]</scope>
    <source>
        <strain evidence="6">HaeL-2018</strain>
    </source>
</reference>
<dbReference type="InterPro" id="IPR005828">
    <property type="entry name" value="MFS_sugar_transport-like"/>
</dbReference>
<keyword evidence="4 5" id="KW-0472">Membrane</keyword>
<dbReference type="GO" id="GO:0016020">
    <property type="term" value="C:membrane"/>
    <property type="evidence" value="ECO:0007669"/>
    <property type="project" value="UniProtKB-SubCell"/>
</dbReference>
<dbReference type="InterPro" id="IPR036259">
    <property type="entry name" value="MFS_trans_sf"/>
</dbReference>
<dbReference type="OrthoDB" id="5296287at2759"/>
<dbReference type="GO" id="GO:0022857">
    <property type="term" value="F:transmembrane transporter activity"/>
    <property type="evidence" value="ECO:0007669"/>
    <property type="project" value="InterPro"/>
</dbReference>
<dbReference type="Pfam" id="PF00083">
    <property type="entry name" value="Sugar_tr"/>
    <property type="match status" value="1"/>
</dbReference>
<feature type="transmembrane region" description="Helical" evidence="5">
    <location>
        <begin position="371"/>
        <end position="394"/>
    </location>
</feature>
<gene>
    <name evidence="6" type="ORF">HPB48_013579</name>
</gene>
<dbReference type="Proteomes" id="UP000821853">
    <property type="component" value="Chromosome 9"/>
</dbReference>
<protein>
    <submittedName>
        <fullName evidence="6">Uncharacterized protein</fullName>
    </submittedName>
</protein>
<dbReference type="InterPro" id="IPR005829">
    <property type="entry name" value="Sugar_transporter_CS"/>
</dbReference>
<comment type="caution">
    <text evidence="6">The sequence shown here is derived from an EMBL/GenBank/DDBJ whole genome shotgun (WGS) entry which is preliminary data.</text>
</comment>
<dbReference type="PROSITE" id="PS00216">
    <property type="entry name" value="SUGAR_TRANSPORT_1"/>
    <property type="match status" value="1"/>
</dbReference>
<name>A0A9J6H5J7_HAELO</name>
<dbReference type="SUPFAM" id="SSF103473">
    <property type="entry name" value="MFS general substrate transporter"/>
    <property type="match status" value="1"/>
</dbReference>
<keyword evidence="7" id="KW-1185">Reference proteome</keyword>
<comment type="subcellular location">
    <subcellularLocation>
        <location evidence="1">Membrane</location>
        <topology evidence="1">Multi-pass membrane protein</topology>
    </subcellularLocation>
</comment>